<dbReference type="AlphaFoldDB" id="A0A081RN43"/>
<organism evidence="1 2">
    <name type="scientific">Marine Group I thaumarchaeote SCGC AAA799-N04</name>
    <dbReference type="NCBI Taxonomy" id="1502293"/>
    <lineage>
        <taxon>Archaea</taxon>
        <taxon>Nitrososphaerota</taxon>
        <taxon>Marine Group I</taxon>
    </lineage>
</organism>
<name>A0A081RN43_9ARCH</name>
<dbReference type="Proteomes" id="UP000028059">
    <property type="component" value="Unassembled WGS sequence"/>
</dbReference>
<keyword evidence="2" id="KW-1185">Reference proteome</keyword>
<accession>A0A081RN43</accession>
<dbReference type="PATRIC" id="fig|1502293.3.peg.873"/>
<proteinExistence type="predicted"/>
<sequence>MGDGIGGAVINILTNNAFELLISHTRKDNQEEYGKVEKIIMSKIDNPEQPQYEEKTKEDLERALKGKFVSCNVQYRDKKTDALVCNVFVQRPPEGF</sequence>
<reference evidence="1 2" key="1">
    <citation type="submission" date="2014-06" db="EMBL/GenBank/DDBJ databases">
        <authorList>
            <person name="Ngugi D.K."/>
            <person name="Blom J."/>
            <person name="Alam I."/>
            <person name="Rashid M."/>
            <person name="Ba Alawi W."/>
            <person name="Zhang G."/>
            <person name="Hikmawan T."/>
            <person name="Guan Y."/>
            <person name="Antunes A."/>
            <person name="Siam R."/>
            <person name="ElDorry H."/>
            <person name="Bajic V."/>
            <person name="Stingl U."/>
        </authorList>
    </citation>
    <scope>NUCLEOTIDE SEQUENCE [LARGE SCALE GENOMIC DNA]</scope>
    <source>
        <strain evidence="1">SCGC AAA799-N04</strain>
    </source>
</reference>
<protein>
    <submittedName>
        <fullName evidence="1">Uncharacterized protein</fullName>
    </submittedName>
</protein>
<comment type="caution">
    <text evidence="1">The sequence shown here is derived from an EMBL/GenBank/DDBJ whole genome shotgun (WGS) entry which is preliminary data.</text>
</comment>
<evidence type="ECO:0000313" key="1">
    <source>
        <dbReference type="EMBL" id="KEQ56616.1"/>
    </source>
</evidence>
<dbReference type="EMBL" id="JOKN01000014">
    <property type="protein sequence ID" value="KEQ56616.1"/>
    <property type="molecule type" value="Genomic_DNA"/>
</dbReference>
<evidence type="ECO:0000313" key="2">
    <source>
        <dbReference type="Proteomes" id="UP000028059"/>
    </source>
</evidence>
<gene>
    <name evidence="1" type="ORF">AAA799N04_00945</name>
</gene>